<protein>
    <submittedName>
        <fullName evidence="1">Uncharacterized protein</fullName>
    </submittedName>
</protein>
<comment type="caution">
    <text evidence="1">The sequence shown here is derived from an EMBL/GenBank/DDBJ whole genome shotgun (WGS) entry which is preliminary data.</text>
</comment>
<accession>A0ABW8GW73</accession>
<keyword evidence="2" id="KW-1185">Reference proteome</keyword>
<evidence type="ECO:0000313" key="1">
    <source>
        <dbReference type="EMBL" id="MFJ5513536.1"/>
    </source>
</evidence>
<evidence type="ECO:0000313" key="2">
    <source>
        <dbReference type="Proteomes" id="UP001617702"/>
    </source>
</evidence>
<gene>
    <name evidence="1" type="ORF">ACIPUH_12105</name>
</gene>
<dbReference type="Proteomes" id="UP001617702">
    <property type="component" value="Unassembled WGS sequence"/>
</dbReference>
<sequence>MTDTTKWAADIQEKEGTERFSTLRKQRPAGWQTGMFFIKKRRERFSTLRKQRPAGWQTGMSAIKKSRNVFTLLDF</sequence>
<dbReference type="EMBL" id="JBIXLB010000004">
    <property type="protein sequence ID" value="MFJ5513536.1"/>
    <property type="molecule type" value="Genomic_DNA"/>
</dbReference>
<proteinExistence type="predicted"/>
<organism evidence="1 2">
    <name type="scientific">Pectobacterium jejuense</name>
    <dbReference type="NCBI Taxonomy" id="2974022"/>
    <lineage>
        <taxon>Bacteria</taxon>
        <taxon>Pseudomonadati</taxon>
        <taxon>Pseudomonadota</taxon>
        <taxon>Gammaproteobacteria</taxon>
        <taxon>Enterobacterales</taxon>
        <taxon>Pectobacteriaceae</taxon>
        <taxon>Pectobacterium</taxon>
    </lineage>
</organism>
<name>A0ABW8GW73_9GAMM</name>
<dbReference type="RefSeq" id="WP_400354599.1">
    <property type="nucleotide sequence ID" value="NZ_JBIXLA010000004.1"/>
</dbReference>
<reference evidence="1 2" key="1">
    <citation type="submission" date="2024-10" db="EMBL/GenBank/DDBJ databases">
        <authorList>
            <person name="Lu C.-H."/>
        </authorList>
    </citation>
    <scope>NUCLEOTIDE SEQUENCE [LARGE SCALE GENOMIC DNA]</scope>
    <source>
        <strain evidence="1 2">22LXZD03-01</strain>
    </source>
</reference>